<dbReference type="EMBL" id="FONW01000001">
    <property type="protein sequence ID" value="SFE71760.1"/>
    <property type="molecule type" value="Genomic_DNA"/>
</dbReference>
<feature type="transmembrane region" description="Helical" evidence="1">
    <location>
        <begin position="95"/>
        <end position="117"/>
    </location>
</feature>
<keyword evidence="3" id="KW-1185">Reference proteome</keyword>
<feature type="transmembrane region" description="Helical" evidence="1">
    <location>
        <begin position="72"/>
        <end position="90"/>
    </location>
</feature>
<evidence type="ECO:0000256" key="1">
    <source>
        <dbReference type="SAM" id="Phobius"/>
    </source>
</evidence>
<sequence length="368" mass="42641">MNQKRNKKQVLSLLWRRVRTCLALAVSTFLLTRLASAFPNATEQFYARGLYPVIASVLSWISQWVPFSLDDLLYVLLIVVGLVSLMGMLFRRVKWYSVVALWVNTLAAMYMLFYWLWGFNYFRPEMNERLQVQESVPDRTAFLKVMDQLVEGTNSSHIAFNTLSVQQVDSLVESSYALLSPLLRLNYPAGVRAPKPITFSHFFAQATISGYYGPFFSEVHLNDYLLPVEYPMVLAHEKAHQLGITSEAEANFYAWMVCAQSGDRYLQYSANLYVLRYFVYEGYQLEGADTILKRINPEVRADFKRIREHWLGLRDEKIDHYALKVNDAYLKTNQVEKGIEDYTGVVKLVMDFSMDEEANKRLENLLTN</sequence>
<dbReference type="InterPro" id="IPR024294">
    <property type="entry name" value="DUF3810"/>
</dbReference>
<name>A0A1I2CVL9_9BACT</name>
<evidence type="ECO:0000313" key="3">
    <source>
        <dbReference type="Proteomes" id="UP000198964"/>
    </source>
</evidence>
<organism evidence="2 3">
    <name type="scientific">Sunxiuqinia elliptica</name>
    <dbReference type="NCBI Taxonomy" id="655355"/>
    <lineage>
        <taxon>Bacteria</taxon>
        <taxon>Pseudomonadati</taxon>
        <taxon>Bacteroidota</taxon>
        <taxon>Bacteroidia</taxon>
        <taxon>Marinilabiliales</taxon>
        <taxon>Prolixibacteraceae</taxon>
        <taxon>Sunxiuqinia</taxon>
    </lineage>
</organism>
<dbReference type="STRING" id="655355.SAMN05216283_101831"/>
<dbReference type="Pfam" id="PF12725">
    <property type="entry name" value="DUF3810"/>
    <property type="match status" value="1"/>
</dbReference>
<dbReference type="RefSeq" id="WP_093918534.1">
    <property type="nucleotide sequence ID" value="NZ_FONW01000001.1"/>
</dbReference>
<gene>
    <name evidence="2" type="ORF">SAMN05216283_101831</name>
</gene>
<keyword evidence="1" id="KW-1133">Transmembrane helix</keyword>
<evidence type="ECO:0008006" key="4">
    <source>
        <dbReference type="Google" id="ProtNLM"/>
    </source>
</evidence>
<evidence type="ECO:0000313" key="2">
    <source>
        <dbReference type="EMBL" id="SFE71760.1"/>
    </source>
</evidence>
<dbReference type="Proteomes" id="UP000198964">
    <property type="component" value="Unassembled WGS sequence"/>
</dbReference>
<proteinExistence type="predicted"/>
<accession>A0A1I2CVL9</accession>
<keyword evidence="1" id="KW-0812">Transmembrane</keyword>
<dbReference type="AlphaFoldDB" id="A0A1I2CVL9"/>
<reference evidence="2 3" key="1">
    <citation type="submission" date="2016-10" db="EMBL/GenBank/DDBJ databases">
        <authorList>
            <person name="de Groot N.N."/>
        </authorList>
    </citation>
    <scope>NUCLEOTIDE SEQUENCE [LARGE SCALE GENOMIC DNA]</scope>
    <source>
        <strain evidence="2 3">CGMCC 1.9156</strain>
    </source>
</reference>
<keyword evidence="1" id="KW-0472">Membrane</keyword>
<protein>
    <recommendedName>
        <fullName evidence="4">DUF3810 domain-containing protein</fullName>
    </recommendedName>
</protein>